<accession>A0ABT7DQA0</accession>
<keyword evidence="4" id="KW-0472">Membrane</keyword>
<evidence type="ECO:0000256" key="4">
    <source>
        <dbReference type="SAM" id="Phobius"/>
    </source>
</evidence>
<keyword evidence="2 6" id="KW-0012">Acyltransferase</keyword>
<evidence type="ECO:0000256" key="1">
    <source>
        <dbReference type="ARBA" id="ARBA00022679"/>
    </source>
</evidence>
<protein>
    <submittedName>
        <fullName evidence="6">Lysophospholipid acyltransferase family protein</fullName>
    </submittedName>
</protein>
<comment type="caution">
    <text evidence="6">The sequence shown here is derived from an EMBL/GenBank/DDBJ whole genome shotgun (WGS) entry which is preliminary data.</text>
</comment>
<sequence length="344" mass="37787">MPYEKMWDMPFGGTSDEKQAPHWSGNLIWGFLTFVFKICFRFRVDNRQSIRGFNGKSGVVVVANHTSFLDVAFMYLATRPQQWLRFMGRESLFDNAHGLVGQILSRVGAFPVKRDAADRTAIKRATRMLKNNELVGILPEGTRRGKGTKTPEIHSGAAFIAKMGHAPILPMTVRNAENVKRKGERLRFPKITIEYGNPVVVSDFDFLPKDDRLEACTWYAMRECFALSLRIPRDQVDMPALFPGGRDFTAVFAEHPVPDHTTEELVAELEAKVAAKAARSANQNEISAATPSANQSNEGSGATPSVNQSDEGSAAASSVILSEVEGSRVASAESPASTPVQEAK</sequence>
<evidence type="ECO:0000313" key="6">
    <source>
        <dbReference type="EMBL" id="MDJ1651713.1"/>
    </source>
</evidence>
<feature type="compositionally biased region" description="Polar residues" evidence="3">
    <location>
        <begin position="334"/>
        <end position="344"/>
    </location>
</feature>
<organism evidence="6 7">
    <name type="scientific">Gordonibacter faecis</name>
    <dbReference type="NCBI Taxonomy" id="3047475"/>
    <lineage>
        <taxon>Bacteria</taxon>
        <taxon>Bacillati</taxon>
        <taxon>Actinomycetota</taxon>
        <taxon>Coriobacteriia</taxon>
        <taxon>Eggerthellales</taxon>
        <taxon>Eggerthellaceae</taxon>
        <taxon>Gordonibacter</taxon>
    </lineage>
</organism>
<dbReference type="EMBL" id="JASJEU010000024">
    <property type="protein sequence ID" value="MDJ1651713.1"/>
    <property type="molecule type" value="Genomic_DNA"/>
</dbReference>
<feature type="domain" description="Phospholipid/glycerol acyltransferase" evidence="5">
    <location>
        <begin position="59"/>
        <end position="176"/>
    </location>
</feature>
<dbReference type="Pfam" id="PF01553">
    <property type="entry name" value="Acyltransferase"/>
    <property type="match status" value="1"/>
</dbReference>
<dbReference type="InterPro" id="IPR002123">
    <property type="entry name" value="Plipid/glycerol_acylTrfase"/>
</dbReference>
<keyword evidence="7" id="KW-1185">Reference proteome</keyword>
<feature type="region of interest" description="Disordered" evidence="3">
    <location>
        <begin position="282"/>
        <end position="344"/>
    </location>
</feature>
<dbReference type="PANTHER" id="PTHR10434:SF11">
    <property type="entry name" value="1-ACYL-SN-GLYCEROL-3-PHOSPHATE ACYLTRANSFERASE"/>
    <property type="match status" value="1"/>
</dbReference>
<dbReference type="GO" id="GO:0016746">
    <property type="term" value="F:acyltransferase activity"/>
    <property type="evidence" value="ECO:0007669"/>
    <property type="project" value="UniProtKB-KW"/>
</dbReference>
<evidence type="ECO:0000256" key="3">
    <source>
        <dbReference type="SAM" id="MobiDB-lite"/>
    </source>
</evidence>
<keyword evidence="4" id="KW-1133">Transmembrane helix</keyword>
<dbReference type="PANTHER" id="PTHR10434">
    <property type="entry name" value="1-ACYL-SN-GLYCEROL-3-PHOSPHATE ACYLTRANSFERASE"/>
    <property type="match status" value="1"/>
</dbReference>
<feature type="compositionally biased region" description="Polar residues" evidence="3">
    <location>
        <begin position="282"/>
        <end position="320"/>
    </location>
</feature>
<keyword evidence="4" id="KW-0812">Transmembrane</keyword>
<name>A0ABT7DQA0_9ACTN</name>
<keyword evidence="1" id="KW-0808">Transferase</keyword>
<proteinExistence type="predicted"/>
<evidence type="ECO:0000256" key="2">
    <source>
        <dbReference type="ARBA" id="ARBA00023315"/>
    </source>
</evidence>
<dbReference type="SUPFAM" id="SSF69593">
    <property type="entry name" value="Glycerol-3-phosphate (1)-acyltransferase"/>
    <property type="match status" value="1"/>
</dbReference>
<gene>
    <name evidence="6" type="ORF">QNJ86_12945</name>
</gene>
<dbReference type="RefSeq" id="WP_283833062.1">
    <property type="nucleotide sequence ID" value="NZ_JASJEU010000024.1"/>
</dbReference>
<reference evidence="6 7" key="1">
    <citation type="submission" date="2023-05" db="EMBL/GenBank/DDBJ databases">
        <title>Gordonibacter KGMB12511T sp. nov., isolated from faeces of healthy Korean.</title>
        <authorList>
            <person name="Kim H.S."/>
            <person name="Kim J.-S."/>
            <person name="Suh M.K."/>
            <person name="Eom M.K."/>
            <person name="Do H.E."/>
            <person name="Lee J.-S."/>
        </authorList>
    </citation>
    <scope>NUCLEOTIDE SEQUENCE [LARGE SCALE GENOMIC DNA]</scope>
    <source>
        <strain evidence="6 7">KGMB12511</strain>
    </source>
</reference>
<evidence type="ECO:0000259" key="5">
    <source>
        <dbReference type="SMART" id="SM00563"/>
    </source>
</evidence>
<evidence type="ECO:0000313" key="7">
    <source>
        <dbReference type="Proteomes" id="UP001232750"/>
    </source>
</evidence>
<dbReference type="SMART" id="SM00563">
    <property type="entry name" value="PlsC"/>
    <property type="match status" value="1"/>
</dbReference>
<dbReference type="Proteomes" id="UP001232750">
    <property type="component" value="Unassembled WGS sequence"/>
</dbReference>
<dbReference type="CDD" id="cd07989">
    <property type="entry name" value="LPLAT_AGPAT-like"/>
    <property type="match status" value="1"/>
</dbReference>
<feature type="transmembrane region" description="Helical" evidence="4">
    <location>
        <begin position="20"/>
        <end position="40"/>
    </location>
</feature>